<protein>
    <submittedName>
        <fullName evidence="1">Uncharacterized protein</fullName>
    </submittedName>
</protein>
<name>A0A0A9FSI9_ARUDO</name>
<reference evidence="1" key="1">
    <citation type="submission" date="2014-09" db="EMBL/GenBank/DDBJ databases">
        <authorList>
            <person name="Magalhaes I.L.F."/>
            <person name="Oliveira U."/>
            <person name="Santos F.R."/>
            <person name="Vidigal T.H.D.A."/>
            <person name="Brescovit A.D."/>
            <person name="Santos A.J."/>
        </authorList>
    </citation>
    <scope>NUCLEOTIDE SEQUENCE</scope>
    <source>
        <tissue evidence="1">Shoot tissue taken approximately 20 cm above the soil surface</tissue>
    </source>
</reference>
<dbReference type="AlphaFoldDB" id="A0A0A9FSI9"/>
<organism evidence="1">
    <name type="scientific">Arundo donax</name>
    <name type="common">Giant reed</name>
    <name type="synonym">Donax arundinaceus</name>
    <dbReference type="NCBI Taxonomy" id="35708"/>
    <lineage>
        <taxon>Eukaryota</taxon>
        <taxon>Viridiplantae</taxon>
        <taxon>Streptophyta</taxon>
        <taxon>Embryophyta</taxon>
        <taxon>Tracheophyta</taxon>
        <taxon>Spermatophyta</taxon>
        <taxon>Magnoliopsida</taxon>
        <taxon>Liliopsida</taxon>
        <taxon>Poales</taxon>
        <taxon>Poaceae</taxon>
        <taxon>PACMAD clade</taxon>
        <taxon>Arundinoideae</taxon>
        <taxon>Arundineae</taxon>
        <taxon>Arundo</taxon>
    </lineage>
</organism>
<dbReference type="EMBL" id="GBRH01184615">
    <property type="protein sequence ID" value="JAE13281.1"/>
    <property type="molecule type" value="Transcribed_RNA"/>
</dbReference>
<evidence type="ECO:0000313" key="1">
    <source>
        <dbReference type="EMBL" id="JAE13281.1"/>
    </source>
</evidence>
<accession>A0A0A9FSI9</accession>
<proteinExistence type="predicted"/>
<reference evidence="1" key="2">
    <citation type="journal article" date="2015" name="Data Brief">
        <title>Shoot transcriptome of the giant reed, Arundo donax.</title>
        <authorList>
            <person name="Barrero R.A."/>
            <person name="Guerrero F.D."/>
            <person name="Moolhuijzen P."/>
            <person name="Goolsby J.A."/>
            <person name="Tidwell J."/>
            <person name="Bellgard S.E."/>
            <person name="Bellgard M.I."/>
        </authorList>
    </citation>
    <scope>NUCLEOTIDE SEQUENCE</scope>
    <source>
        <tissue evidence="1">Shoot tissue taken approximately 20 cm above the soil surface</tissue>
    </source>
</reference>
<sequence>MQVRNTCSVLMRSSSLFVCNFSAEHAVPTGLFFYLIAVVPTIGYNRPNLWCKRVYN</sequence>